<evidence type="ECO:0000313" key="10">
    <source>
        <dbReference type="EMBL" id="RFM33342.1"/>
    </source>
</evidence>
<dbReference type="SMART" id="SM00387">
    <property type="entry name" value="HATPase_c"/>
    <property type="match status" value="1"/>
</dbReference>
<dbReference type="InterPro" id="IPR003661">
    <property type="entry name" value="HisK_dim/P_dom"/>
</dbReference>
<feature type="transmembrane region" description="Helical" evidence="7">
    <location>
        <begin position="164"/>
        <end position="185"/>
    </location>
</feature>
<dbReference type="GO" id="GO:0005886">
    <property type="term" value="C:plasma membrane"/>
    <property type="evidence" value="ECO:0007669"/>
    <property type="project" value="TreeGrafter"/>
</dbReference>
<dbReference type="PANTHER" id="PTHR43047">
    <property type="entry name" value="TWO-COMPONENT HISTIDINE PROTEIN KINASE"/>
    <property type="match status" value="1"/>
</dbReference>
<dbReference type="InterPro" id="IPR036097">
    <property type="entry name" value="HisK_dim/P_sf"/>
</dbReference>
<evidence type="ECO:0000256" key="6">
    <source>
        <dbReference type="PROSITE-ProRule" id="PRU00169"/>
    </source>
</evidence>
<dbReference type="SUPFAM" id="SSF55874">
    <property type="entry name" value="ATPase domain of HSP90 chaperone/DNA topoisomerase II/histidine kinase"/>
    <property type="match status" value="1"/>
</dbReference>
<dbReference type="SUPFAM" id="SSF52172">
    <property type="entry name" value="CheY-like"/>
    <property type="match status" value="1"/>
</dbReference>
<dbReference type="Gene3D" id="3.40.50.2300">
    <property type="match status" value="1"/>
</dbReference>
<dbReference type="Pfam" id="PF02518">
    <property type="entry name" value="HATPase_c"/>
    <property type="match status" value="1"/>
</dbReference>
<dbReference type="InterPro" id="IPR003594">
    <property type="entry name" value="HATPase_dom"/>
</dbReference>
<dbReference type="EMBL" id="QTJV01000007">
    <property type="protein sequence ID" value="RFM33342.1"/>
    <property type="molecule type" value="Genomic_DNA"/>
</dbReference>
<comment type="catalytic activity">
    <reaction evidence="1">
        <text>ATP + protein L-histidine = ADP + protein N-phospho-L-histidine.</text>
        <dbReference type="EC" id="2.7.13.3"/>
    </reaction>
</comment>
<evidence type="ECO:0000256" key="5">
    <source>
        <dbReference type="ARBA" id="ARBA00022777"/>
    </source>
</evidence>
<dbReference type="FunFam" id="3.30.565.10:FF:000006">
    <property type="entry name" value="Sensor histidine kinase WalK"/>
    <property type="match status" value="1"/>
</dbReference>
<dbReference type="InterPro" id="IPR001789">
    <property type="entry name" value="Sig_transdc_resp-reg_receiver"/>
</dbReference>
<feature type="transmembrane region" description="Helical" evidence="7">
    <location>
        <begin position="127"/>
        <end position="144"/>
    </location>
</feature>
<accession>A0A3E1NZI4</accession>
<dbReference type="InterPro" id="IPR011006">
    <property type="entry name" value="CheY-like_superfamily"/>
</dbReference>
<dbReference type="SUPFAM" id="SSF47384">
    <property type="entry name" value="Homodimeric domain of signal transducing histidine kinase"/>
    <property type="match status" value="1"/>
</dbReference>
<evidence type="ECO:0000259" key="8">
    <source>
        <dbReference type="PROSITE" id="PS50109"/>
    </source>
</evidence>
<reference evidence="10 11" key="1">
    <citation type="submission" date="2018-08" db="EMBL/GenBank/DDBJ databases">
        <title>Chitinophaga sp. K20C18050901, a novel bacterium isolated from forest soil.</title>
        <authorList>
            <person name="Wang C."/>
        </authorList>
    </citation>
    <scope>NUCLEOTIDE SEQUENCE [LARGE SCALE GENOMIC DNA]</scope>
    <source>
        <strain evidence="10 11">K20C18050901</strain>
    </source>
</reference>
<dbReference type="PROSITE" id="PS50109">
    <property type="entry name" value="HIS_KIN"/>
    <property type="match status" value="1"/>
</dbReference>
<sequence>MHIRDTLATITHTGADVDDLDLRTRIIKVNTMSLIIGLLVTFFAWFFYAISGKMEILVAASVEGLAYFSIIWINKKGKYDLGALLAQLIPNLATLYFGIILSAVVEASLLAIFLIGSSFLIIKDKKYRVISVALTVIVVVLLQVNEELLIIHPLTFGYTNQRIIHFSAIGVVFSLNILIIALYVNQNDILVTELRERGEKLEKANDYKSIFVRETNHEIRVPLNAIHSISQLLVIQSRQQQELAPIRATAEHLCAASYHALEIINNVLELSRIEVGKLHEVFREPFDVKNWIDNIVITSQYIARNKGVRIVLDYDKQQMPAQIDSDKVKLTQIVNNILFNAIKFTADNSTVSIQISTEKNICYIRIRDAGQGMDKEQLERVFDPFISGKNDFSSGTGLGLHIARHLVSLLGGAITAESSPGKGTLFCIAFPLVAFEGNKPAQPVMKEMPPLPSFTNIRMMIVEDDQMSQIYLTRYLSSLGCHLLTAATGEQALSVMQKQPPDIILLDSHLPDMDALVMLNKLKIIPHLKDIPVIITTGDVFEETRAAMMNAGVAGYITKPIDFNLLTQEINNCLKLPALF</sequence>
<feature type="modified residue" description="4-aspartylphosphate" evidence="6">
    <location>
        <position position="507"/>
    </location>
</feature>
<dbReference type="InterPro" id="IPR004358">
    <property type="entry name" value="Sig_transdc_His_kin-like_C"/>
</dbReference>
<keyword evidence="7" id="KW-0472">Membrane</keyword>
<keyword evidence="7" id="KW-0812">Transmembrane</keyword>
<feature type="transmembrane region" description="Helical" evidence="7">
    <location>
        <begin position="93"/>
        <end position="115"/>
    </location>
</feature>
<dbReference type="Gene3D" id="1.10.287.130">
    <property type="match status" value="1"/>
</dbReference>
<evidence type="ECO:0000313" key="11">
    <source>
        <dbReference type="Proteomes" id="UP000261174"/>
    </source>
</evidence>
<dbReference type="AlphaFoldDB" id="A0A3E1NZI4"/>
<dbReference type="SMART" id="SM00448">
    <property type="entry name" value="REC"/>
    <property type="match status" value="1"/>
</dbReference>
<organism evidence="10 11">
    <name type="scientific">Chitinophaga silvisoli</name>
    <dbReference type="NCBI Taxonomy" id="2291814"/>
    <lineage>
        <taxon>Bacteria</taxon>
        <taxon>Pseudomonadati</taxon>
        <taxon>Bacteroidota</taxon>
        <taxon>Chitinophagia</taxon>
        <taxon>Chitinophagales</taxon>
        <taxon>Chitinophagaceae</taxon>
        <taxon>Chitinophaga</taxon>
    </lineage>
</organism>
<keyword evidence="3 6" id="KW-0597">Phosphoprotein</keyword>
<feature type="domain" description="Histidine kinase" evidence="8">
    <location>
        <begin position="214"/>
        <end position="434"/>
    </location>
</feature>
<dbReference type="RefSeq" id="WP_116855189.1">
    <property type="nucleotide sequence ID" value="NZ_QTJV01000007.1"/>
</dbReference>
<dbReference type="PROSITE" id="PS50110">
    <property type="entry name" value="RESPONSE_REGULATORY"/>
    <property type="match status" value="1"/>
</dbReference>
<evidence type="ECO:0000256" key="7">
    <source>
        <dbReference type="SAM" id="Phobius"/>
    </source>
</evidence>
<dbReference type="GO" id="GO:0009927">
    <property type="term" value="F:histidine phosphotransfer kinase activity"/>
    <property type="evidence" value="ECO:0007669"/>
    <property type="project" value="TreeGrafter"/>
</dbReference>
<protein>
    <recommendedName>
        <fullName evidence="2">histidine kinase</fullName>
        <ecNumber evidence="2">2.7.13.3</ecNumber>
    </recommendedName>
</protein>
<evidence type="ECO:0000256" key="3">
    <source>
        <dbReference type="ARBA" id="ARBA00022553"/>
    </source>
</evidence>
<dbReference type="InterPro" id="IPR036890">
    <property type="entry name" value="HATPase_C_sf"/>
</dbReference>
<evidence type="ECO:0000256" key="4">
    <source>
        <dbReference type="ARBA" id="ARBA00022679"/>
    </source>
</evidence>
<dbReference type="GO" id="GO:0000155">
    <property type="term" value="F:phosphorelay sensor kinase activity"/>
    <property type="evidence" value="ECO:0007669"/>
    <property type="project" value="InterPro"/>
</dbReference>
<dbReference type="InterPro" id="IPR005467">
    <property type="entry name" value="His_kinase_dom"/>
</dbReference>
<dbReference type="PRINTS" id="PR00344">
    <property type="entry name" value="BCTRLSENSOR"/>
</dbReference>
<keyword evidence="7" id="KW-1133">Transmembrane helix</keyword>
<keyword evidence="11" id="KW-1185">Reference proteome</keyword>
<evidence type="ECO:0000256" key="2">
    <source>
        <dbReference type="ARBA" id="ARBA00012438"/>
    </source>
</evidence>
<proteinExistence type="predicted"/>
<dbReference type="Pfam" id="PF00512">
    <property type="entry name" value="HisKA"/>
    <property type="match status" value="1"/>
</dbReference>
<dbReference type="OrthoDB" id="636661at2"/>
<dbReference type="CDD" id="cd00082">
    <property type="entry name" value="HisKA"/>
    <property type="match status" value="1"/>
</dbReference>
<dbReference type="EC" id="2.7.13.3" evidence="2"/>
<name>A0A3E1NZI4_9BACT</name>
<evidence type="ECO:0000256" key="1">
    <source>
        <dbReference type="ARBA" id="ARBA00000085"/>
    </source>
</evidence>
<dbReference type="Pfam" id="PF00072">
    <property type="entry name" value="Response_reg"/>
    <property type="match status" value="1"/>
</dbReference>
<keyword evidence="4" id="KW-0808">Transferase</keyword>
<feature type="transmembrane region" description="Helical" evidence="7">
    <location>
        <begin position="56"/>
        <end position="73"/>
    </location>
</feature>
<keyword evidence="5" id="KW-0418">Kinase</keyword>
<dbReference type="Proteomes" id="UP000261174">
    <property type="component" value="Unassembled WGS sequence"/>
</dbReference>
<dbReference type="SMART" id="SM00388">
    <property type="entry name" value="HisKA"/>
    <property type="match status" value="1"/>
</dbReference>
<dbReference type="Gene3D" id="3.30.565.10">
    <property type="entry name" value="Histidine kinase-like ATPase, C-terminal domain"/>
    <property type="match status" value="1"/>
</dbReference>
<gene>
    <name evidence="10" type="ORF">DXN04_20170</name>
</gene>
<feature type="domain" description="Response regulatory" evidence="9">
    <location>
        <begin position="458"/>
        <end position="574"/>
    </location>
</feature>
<comment type="caution">
    <text evidence="10">The sequence shown here is derived from an EMBL/GenBank/DDBJ whole genome shotgun (WGS) entry which is preliminary data.</text>
</comment>
<dbReference type="PANTHER" id="PTHR43047:SF72">
    <property type="entry name" value="OSMOSENSING HISTIDINE PROTEIN KINASE SLN1"/>
    <property type="match status" value="1"/>
</dbReference>
<evidence type="ECO:0000259" key="9">
    <source>
        <dbReference type="PROSITE" id="PS50110"/>
    </source>
</evidence>
<feature type="transmembrane region" description="Helical" evidence="7">
    <location>
        <begin position="29"/>
        <end position="49"/>
    </location>
</feature>